<feature type="region of interest" description="Disordered" evidence="2">
    <location>
        <begin position="1"/>
        <end position="25"/>
    </location>
</feature>
<feature type="domain" description="CCHC-type" evidence="3">
    <location>
        <begin position="38"/>
        <end position="51"/>
    </location>
</feature>
<dbReference type="GO" id="GO:0003676">
    <property type="term" value="F:nucleic acid binding"/>
    <property type="evidence" value="ECO:0007669"/>
    <property type="project" value="InterPro"/>
</dbReference>
<accession>A0A225VAX5</accession>
<organism evidence="4 5">
    <name type="scientific">Phytophthora megakarya</name>
    <dbReference type="NCBI Taxonomy" id="4795"/>
    <lineage>
        <taxon>Eukaryota</taxon>
        <taxon>Sar</taxon>
        <taxon>Stramenopiles</taxon>
        <taxon>Oomycota</taxon>
        <taxon>Peronosporomycetes</taxon>
        <taxon>Peronosporales</taxon>
        <taxon>Peronosporaceae</taxon>
        <taxon>Phytophthora</taxon>
    </lineage>
</organism>
<dbReference type="Pfam" id="PF00098">
    <property type="entry name" value="zf-CCHC"/>
    <property type="match status" value="1"/>
</dbReference>
<protein>
    <submittedName>
        <fullName evidence="4">DNA binding protein</fullName>
    </submittedName>
</protein>
<dbReference type="AlphaFoldDB" id="A0A225VAX5"/>
<sequence length="104" mass="11589">MSESCSETVKAEASHKSGERSCENAKAGTVGQYGGISCYTCGQLGHWATQCFNIPVTKCSACNQPGSIALNYPDVDFQDRMDESMKPREQNQPERHPENERRTW</sequence>
<dbReference type="PROSITE" id="PS50158">
    <property type="entry name" value="ZF_CCHC"/>
    <property type="match status" value="1"/>
</dbReference>
<dbReference type="SUPFAM" id="SSF57756">
    <property type="entry name" value="Retrovirus zinc finger-like domains"/>
    <property type="match status" value="1"/>
</dbReference>
<keyword evidence="1" id="KW-0862">Zinc</keyword>
<gene>
    <name evidence="4" type="ORF">PHMEG_00025936</name>
</gene>
<dbReference type="Gene3D" id="4.10.60.10">
    <property type="entry name" value="Zinc finger, CCHC-type"/>
    <property type="match status" value="1"/>
</dbReference>
<dbReference type="GO" id="GO:0008270">
    <property type="term" value="F:zinc ion binding"/>
    <property type="evidence" value="ECO:0007669"/>
    <property type="project" value="UniProtKB-KW"/>
</dbReference>
<dbReference type="OrthoDB" id="3863715at2759"/>
<proteinExistence type="predicted"/>
<dbReference type="Proteomes" id="UP000198211">
    <property type="component" value="Unassembled WGS sequence"/>
</dbReference>
<feature type="region of interest" description="Disordered" evidence="2">
    <location>
        <begin position="79"/>
        <end position="104"/>
    </location>
</feature>
<keyword evidence="1" id="KW-0479">Metal-binding</keyword>
<keyword evidence="5" id="KW-1185">Reference proteome</keyword>
<reference evidence="5" key="1">
    <citation type="submission" date="2017-03" db="EMBL/GenBank/DDBJ databases">
        <title>Phytopthora megakarya and P. palmivora, two closely related causual agents of cacao black pod achieved similar genome size and gene model numbers by different mechanisms.</title>
        <authorList>
            <person name="Ali S."/>
            <person name="Shao J."/>
            <person name="Larry D.J."/>
            <person name="Kronmiller B."/>
            <person name="Shen D."/>
            <person name="Strem M.D."/>
            <person name="Melnick R.L."/>
            <person name="Guiltinan M.J."/>
            <person name="Tyler B.M."/>
            <person name="Meinhardt L.W."/>
            <person name="Bailey B.A."/>
        </authorList>
    </citation>
    <scope>NUCLEOTIDE SEQUENCE [LARGE SCALE GENOMIC DNA]</scope>
    <source>
        <strain evidence="5">zdho120</strain>
    </source>
</reference>
<dbReference type="InterPro" id="IPR001878">
    <property type="entry name" value="Znf_CCHC"/>
</dbReference>
<feature type="compositionally biased region" description="Basic and acidic residues" evidence="2">
    <location>
        <begin position="9"/>
        <end position="23"/>
    </location>
</feature>
<evidence type="ECO:0000256" key="2">
    <source>
        <dbReference type="SAM" id="MobiDB-lite"/>
    </source>
</evidence>
<evidence type="ECO:0000259" key="3">
    <source>
        <dbReference type="PROSITE" id="PS50158"/>
    </source>
</evidence>
<dbReference type="InterPro" id="IPR036875">
    <property type="entry name" value="Znf_CCHC_sf"/>
</dbReference>
<keyword evidence="1" id="KW-0863">Zinc-finger</keyword>
<evidence type="ECO:0000256" key="1">
    <source>
        <dbReference type="PROSITE-ProRule" id="PRU00047"/>
    </source>
</evidence>
<evidence type="ECO:0000313" key="4">
    <source>
        <dbReference type="EMBL" id="OWZ02492.1"/>
    </source>
</evidence>
<dbReference type="EMBL" id="NBNE01006130">
    <property type="protein sequence ID" value="OWZ02492.1"/>
    <property type="molecule type" value="Genomic_DNA"/>
</dbReference>
<name>A0A225VAX5_9STRA</name>
<comment type="caution">
    <text evidence="4">The sequence shown here is derived from an EMBL/GenBank/DDBJ whole genome shotgun (WGS) entry which is preliminary data.</text>
</comment>
<dbReference type="SMART" id="SM00343">
    <property type="entry name" value="ZnF_C2HC"/>
    <property type="match status" value="1"/>
</dbReference>
<evidence type="ECO:0000313" key="5">
    <source>
        <dbReference type="Proteomes" id="UP000198211"/>
    </source>
</evidence>